<gene>
    <name evidence="3" type="ORF">EXU32_15995</name>
</gene>
<dbReference type="KEGG" id="jli:EXU32_15995"/>
<dbReference type="CDD" id="cd05829">
    <property type="entry name" value="Sortase_F"/>
    <property type="match status" value="1"/>
</dbReference>
<keyword evidence="4" id="KW-1185">Reference proteome</keyword>
<dbReference type="Pfam" id="PF04203">
    <property type="entry name" value="Sortase"/>
    <property type="match status" value="1"/>
</dbReference>
<organism evidence="3 4">
    <name type="scientific">Janibacter limosus</name>
    <dbReference type="NCBI Taxonomy" id="53458"/>
    <lineage>
        <taxon>Bacteria</taxon>
        <taxon>Bacillati</taxon>
        <taxon>Actinomycetota</taxon>
        <taxon>Actinomycetes</taxon>
        <taxon>Micrococcales</taxon>
        <taxon>Intrasporangiaceae</taxon>
        <taxon>Janibacter</taxon>
    </lineage>
</organism>
<feature type="region of interest" description="Disordered" evidence="2">
    <location>
        <begin position="35"/>
        <end position="120"/>
    </location>
</feature>
<reference evidence="3 4" key="1">
    <citation type="submission" date="2019-02" db="EMBL/GenBank/DDBJ databases">
        <title>Genomic data mining of an Antarctic deep-sea actinobacterium, Janibacterlimosus P3-3-X1.</title>
        <authorList>
            <person name="Liao L."/>
            <person name="Chen B."/>
        </authorList>
    </citation>
    <scope>NUCLEOTIDE SEQUENCE [LARGE SCALE GENOMIC DNA]</scope>
    <source>
        <strain evidence="3 4">P3-3-X1</strain>
    </source>
</reference>
<evidence type="ECO:0000313" key="3">
    <source>
        <dbReference type="EMBL" id="QBF47618.1"/>
    </source>
</evidence>
<dbReference type="EMBL" id="CP036164">
    <property type="protein sequence ID" value="QBF47618.1"/>
    <property type="molecule type" value="Genomic_DNA"/>
</dbReference>
<keyword evidence="1" id="KW-0378">Hydrolase</keyword>
<dbReference type="OrthoDB" id="525039at2"/>
<name>A0A4V0ZBD5_9MICO</name>
<dbReference type="NCBIfam" id="NF033748">
    <property type="entry name" value="class_F_sortase"/>
    <property type="match status" value="1"/>
</dbReference>
<evidence type="ECO:0000256" key="1">
    <source>
        <dbReference type="ARBA" id="ARBA00022801"/>
    </source>
</evidence>
<dbReference type="InterPro" id="IPR023365">
    <property type="entry name" value="Sortase_dom-sf"/>
</dbReference>
<proteinExistence type="predicted"/>
<dbReference type="Gene3D" id="2.40.260.10">
    <property type="entry name" value="Sortase"/>
    <property type="match status" value="1"/>
</dbReference>
<accession>A0A4V0ZBD5</accession>
<dbReference type="InterPro" id="IPR042001">
    <property type="entry name" value="Sortase_F"/>
</dbReference>
<evidence type="ECO:0000313" key="4">
    <source>
        <dbReference type="Proteomes" id="UP000290408"/>
    </source>
</evidence>
<protein>
    <submittedName>
        <fullName evidence="3">Class F sortase</fullName>
    </submittedName>
</protein>
<feature type="compositionally biased region" description="Low complexity" evidence="2">
    <location>
        <begin position="45"/>
        <end position="96"/>
    </location>
</feature>
<dbReference type="Proteomes" id="UP000290408">
    <property type="component" value="Chromosome"/>
</dbReference>
<sequence>MTTEQTGGHRRRTAAVVASAGLLLAGAGTVGWAATHQVPAPPMPVATSSSSSSSSPSVATPTSSSTSSSTGPSSATSSAASSTTAAAPPSPTTATPLARSKPTAVRLPSIDVDSPVHGLGLDAQGRLMVPSGDRYDEVAWYDGSPTPGEVGPAVLEGHVTGSGQDPSVFFELGATRSGDLVEVDRADGSTATFEVTDVRMYPKADFPRVDVYGATAGPELRIITCGGSYDSSARRHLDNVVVFAKLVEG</sequence>
<dbReference type="GO" id="GO:0016787">
    <property type="term" value="F:hydrolase activity"/>
    <property type="evidence" value="ECO:0007669"/>
    <property type="project" value="UniProtKB-KW"/>
</dbReference>
<dbReference type="STRING" id="1216970.GCA_001570985_02007"/>
<dbReference type="AlphaFoldDB" id="A0A4V0ZBD5"/>
<dbReference type="InterPro" id="IPR005754">
    <property type="entry name" value="Sortase"/>
</dbReference>
<evidence type="ECO:0000256" key="2">
    <source>
        <dbReference type="SAM" id="MobiDB-lite"/>
    </source>
</evidence>
<dbReference type="SUPFAM" id="SSF63817">
    <property type="entry name" value="Sortase"/>
    <property type="match status" value="1"/>
</dbReference>